<dbReference type="Proteomes" id="UP000294933">
    <property type="component" value="Unassembled WGS sequence"/>
</dbReference>
<dbReference type="EMBL" id="ML170161">
    <property type="protein sequence ID" value="TDL26639.1"/>
    <property type="molecule type" value="Genomic_DNA"/>
</dbReference>
<dbReference type="OrthoDB" id="3238622at2759"/>
<dbReference type="VEuPathDB" id="FungiDB:BD410DRAFT_825761"/>
<reference evidence="2 3" key="1">
    <citation type="submission" date="2018-06" db="EMBL/GenBank/DDBJ databases">
        <title>A transcriptomic atlas of mushroom development highlights an independent origin of complex multicellularity.</title>
        <authorList>
            <consortium name="DOE Joint Genome Institute"/>
            <person name="Krizsan K."/>
            <person name="Almasi E."/>
            <person name="Merenyi Z."/>
            <person name="Sahu N."/>
            <person name="Viragh M."/>
            <person name="Koszo T."/>
            <person name="Mondo S."/>
            <person name="Kiss B."/>
            <person name="Balint B."/>
            <person name="Kues U."/>
            <person name="Barry K."/>
            <person name="Hegedus J.C."/>
            <person name="Henrissat B."/>
            <person name="Johnson J."/>
            <person name="Lipzen A."/>
            <person name="Ohm R."/>
            <person name="Nagy I."/>
            <person name="Pangilinan J."/>
            <person name="Yan J."/>
            <person name="Xiong Y."/>
            <person name="Grigoriev I.V."/>
            <person name="Hibbett D.S."/>
            <person name="Nagy L.G."/>
        </authorList>
    </citation>
    <scope>NUCLEOTIDE SEQUENCE [LARGE SCALE GENOMIC DNA]</scope>
    <source>
        <strain evidence="2 3">SZMC22713</strain>
    </source>
</reference>
<proteinExistence type="predicted"/>
<dbReference type="SMART" id="SM00225">
    <property type="entry name" value="BTB"/>
    <property type="match status" value="1"/>
</dbReference>
<name>A0A4Y7QIH7_9AGAM</name>
<sequence length="292" mass="33546">MNEIEIASDTIRVSDEYHPSYSSPSADIVLLSEDGVKFRVHSSILGTASKFFNDMFRMPRSSAENRDDALPMGESSEILKTLLDIIYPHDTNPVLPSMSFAFVRRLLSAAEKYDLARVTHYVQLVTKTEPFLSRPLEVYALACIFGWTEEAHRLSLQTLNLDLSSPTYEEILTSIDSASLYKLFQLRWKIKKEMAQAVQELDSEEIDEMRRCYCSNFPRGHTEAWECLEMFIRGELDKYPDGSSLRHPKFWSHGGLDKLWNLKCNICDEPVVRKSGVNEYIIDILDHGMPDF</sequence>
<gene>
    <name evidence="2" type="ORF">BD410DRAFT_825761</name>
</gene>
<dbReference type="Gene3D" id="3.30.710.10">
    <property type="entry name" value="Potassium Channel Kv1.1, Chain A"/>
    <property type="match status" value="1"/>
</dbReference>
<dbReference type="InterPro" id="IPR000210">
    <property type="entry name" value="BTB/POZ_dom"/>
</dbReference>
<protein>
    <recommendedName>
        <fullName evidence="1">BTB domain-containing protein</fullName>
    </recommendedName>
</protein>
<keyword evidence="3" id="KW-1185">Reference proteome</keyword>
<dbReference type="AlphaFoldDB" id="A0A4Y7QIH7"/>
<dbReference type="Pfam" id="PF00651">
    <property type="entry name" value="BTB"/>
    <property type="match status" value="1"/>
</dbReference>
<dbReference type="InterPro" id="IPR011333">
    <property type="entry name" value="SKP1/BTB/POZ_sf"/>
</dbReference>
<dbReference type="PROSITE" id="PS50097">
    <property type="entry name" value="BTB"/>
    <property type="match status" value="1"/>
</dbReference>
<evidence type="ECO:0000313" key="3">
    <source>
        <dbReference type="Proteomes" id="UP000294933"/>
    </source>
</evidence>
<accession>A0A4Y7QIH7</accession>
<organism evidence="2 3">
    <name type="scientific">Rickenella mellea</name>
    <dbReference type="NCBI Taxonomy" id="50990"/>
    <lineage>
        <taxon>Eukaryota</taxon>
        <taxon>Fungi</taxon>
        <taxon>Dikarya</taxon>
        <taxon>Basidiomycota</taxon>
        <taxon>Agaricomycotina</taxon>
        <taxon>Agaricomycetes</taxon>
        <taxon>Hymenochaetales</taxon>
        <taxon>Rickenellaceae</taxon>
        <taxon>Rickenella</taxon>
    </lineage>
</organism>
<dbReference type="CDD" id="cd18186">
    <property type="entry name" value="BTB_POZ_ZBTB_KLHL-like"/>
    <property type="match status" value="1"/>
</dbReference>
<feature type="domain" description="BTB" evidence="1">
    <location>
        <begin position="26"/>
        <end position="87"/>
    </location>
</feature>
<dbReference type="SUPFAM" id="SSF54695">
    <property type="entry name" value="POZ domain"/>
    <property type="match status" value="1"/>
</dbReference>
<evidence type="ECO:0000259" key="1">
    <source>
        <dbReference type="PROSITE" id="PS50097"/>
    </source>
</evidence>
<evidence type="ECO:0000313" key="2">
    <source>
        <dbReference type="EMBL" id="TDL26639.1"/>
    </source>
</evidence>